<sequence length="158" mass="18230">MPQIDRPLLESKVQSDWIDYNGHMYDAAYAHVFSLAVDRFMTAIGIDSDFRDKQHYTIYTLETHLRYLKEAYAGQEINVTVQVLDYDKKRLHVFFVMENKEGERLATSEQMLMGINMKERRSAPFPDTIVKSIIDLAKAHEGTSIPDEAGQTIGIRRT</sequence>
<dbReference type="GO" id="GO:0047617">
    <property type="term" value="F:fatty acyl-CoA hydrolase activity"/>
    <property type="evidence" value="ECO:0007669"/>
    <property type="project" value="TreeGrafter"/>
</dbReference>
<dbReference type="CDD" id="cd00586">
    <property type="entry name" value="4HBT"/>
    <property type="match status" value="1"/>
</dbReference>
<dbReference type="PANTHER" id="PTHR31793:SF2">
    <property type="entry name" value="BLR1345 PROTEIN"/>
    <property type="match status" value="1"/>
</dbReference>
<evidence type="ECO:0000313" key="1">
    <source>
        <dbReference type="EMBL" id="QQK80474.1"/>
    </source>
</evidence>
<keyword evidence="2" id="KW-1185">Reference proteome</keyword>
<dbReference type="RefSeq" id="WP_200084846.1">
    <property type="nucleotide sequence ID" value="NZ_CP054706.1"/>
</dbReference>
<gene>
    <name evidence="1" type="ORF">HUG20_11590</name>
</gene>
<organism evidence="1 2">
    <name type="scientific">Salicibibacter cibi</name>
    <dbReference type="NCBI Taxonomy" id="2743001"/>
    <lineage>
        <taxon>Bacteria</taxon>
        <taxon>Bacillati</taxon>
        <taxon>Bacillota</taxon>
        <taxon>Bacilli</taxon>
        <taxon>Bacillales</taxon>
        <taxon>Bacillaceae</taxon>
        <taxon>Salicibibacter</taxon>
    </lineage>
</organism>
<dbReference type="InterPro" id="IPR029069">
    <property type="entry name" value="HotDog_dom_sf"/>
</dbReference>
<dbReference type="Pfam" id="PF13279">
    <property type="entry name" value="4HBT_2"/>
    <property type="match status" value="1"/>
</dbReference>
<dbReference type="EMBL" id="CP054706">
    <property type="protein sequence ID" value="QQK80474.1"/>
    <property type="molecule type" value="Genomic_DNA"/>
</dbReference>
<name>A0A7T7CFX7_9BACI</name>
<reference evidence="1 2" key="1">
    <citation type="submission" date="2020-06" db="EMBL/GenBank/DDBJ databases">
        <title>Genomic analysis of Salicibibacter sp. NKC21-4.</title>
        <authorList>
            <person name="Oh Y.J."/>
        </authorList>
    </citation>
    <scope>NUCLEOTIDE SEQUENCE [LARGE SCALE GENOMIC DNA]</scope>
    <source>
        <strain evidence="1 2">NKC21-4</strain>
    </source>
</reference>
<dbReference type="Gene3D" id="3.10.129.10">
    <property type="entry name" value="Hotdog Thioesterase"/>
    <property type="match status" value="1"/>
</dbReference>
<dbReference type="KEGG" id="scib:HUG20_11590"/>
<evidence type="ECO:0000313" key="2">
    <source>
        <dbReference type="Proteomes" id="UP000595349"/>
    </source>
</evidence>
<dbReference type="PANTHER" id="PTHR31793">
    <property type="entry name" value="4-HYDROXYBENZOYL-COA THIOESTERASE FAMILY MEMBER"/>
    <property type="match status" value="1"/>
</dbReference>
<dbReference type="SUPFAM" id="SSF54637">
    <property type="entry name" value="Thioesterase/thiol ester dehydrase-isomerase"/>
    <property type="match status" value="1"/>
</dbReference>
<dbReference type="AlphaFoldDB" id="A0A7T7CFX7"/>
<proteinExistence type="predicted"/>
<dbReference type="Proteomes" id="UP000595349">
    <property type="component" value="Chromosome"/>
</dbReference>
<protein>
    <submittedName>
        <fullName evidence="1">Thioesterase family protein</fullName>
    </submittedName>
</protein>
<dbReference type="InterPro" id="IPR050563">
    <property type="entry name" value="4-hydroxybenzoyl-CoA_TE"/>
</dbReference>
<accession>A0A7T7CFX7</accession>